<dbReference type="Gramene" id="OGLUM07G08340.1">
    <property type="protein sequence ID" value="OGLUM07G08340.1"/>
    <property type="gene ID" value="OGLUM07G08340"/>
</dbReference>
<proteinExistence type="predicted"/>
<evidence type="ECO:0000313" key="1">
    <source>
        <dbReference type="EnsemblPlants" id="OGLUM07G08340.1"/>
    </source>
</evidence>
<reference evidence="1" key="2">
    <citation type="submission" date="2018-05" db="EMBL/GenBank/DDBJ databases">
        <title>OgluRS3 (Oryza glumaepatula Reference Sequence Version 3).</title>
        <authorList>
            <person name="Zhang J."/>
            <person name="Kudrna D."/>
            <person name="Lee S."/>
            <person name="Talag J."/>
            <person name="Welchert J."/>
            <person name="Wing R.A."/>
        </authorList>
    </citation>
    <scope>NUCLEOTIDE SEQUENCE [LARGE SCALE GENOMIC DNA]</scope>
</reference>
<dbReference type="Proteomes" id="UP000026961">
    <property type="component" value="Chromosome 7"/>
</dbReference>
<keyword evidence="2" id="KW-1185">Reference proteome</keyword>
<dbReference type="EnsemblPlants" id="OGLUM07G08340.1">
    <property type="protein sequence ID" value="OGLUM07G08340.1"/>
    <property type="gene ID" value="OGLUM07G08340"/>
</dbReference>
<evidence type="ECO:0000313" key="2">
    <source>
        <dbReference type="Proteomes" id="UP000026961"/>
    </source>
</evidence>
<name>A0A0E0AHR8_9ORYZ</name>
<dbReference type="AlphaFoldDB" id="A0A0E0AHR8"/>
<accession>A0A0E0AHR8</accession>
<reference evidence="1" key="1">
    <citation type="submission" date="2015-04" db="UniProtKB">
        <authorList>
            <consortium name="EnsemblPlants"/>
        </authorList>
    </citation>
    <scope>IDENTIFICATION</scope>
</reference>
<protein>
    <submittedName>
        <fullName evidence="1">Uncharacterized protein</fullName>
    </submittedName>
</protein>
<sequence>MGTAHGKVVKPPCVRYRVMAHGSVDLIIMSIAQPTRYVCSRTLQILVVQVEEERHLPHLSPLLLKRLKSYDFVPLLGLHTSKHWEVGRWSS</sequence>
<organism evidence="1">
    <name type="scientific">Oryza glumipatula</name>
    <dbReference type="NCBI Taxonomy" id="40148"/>
    <lineage>
        <taxon>Eukaryota</taxon>
        <taxon>Viridiplantae</taxon>
        <taxon>Streptophyta</taxon>
        <taxon>Embryophyta</taxon>
        <taxon>Tracheophyta</taxon>
        <taxon>Spermatophyta</taxon>
        <taxon>Magnoliopsida</taxon>
        <taxon>Liliopsida</taxon>
        <taxon>Poales</taxon>
        <taxon>Poaceae</taxon>
        <taxon>BOP clade</taxon>
        <taxon>Oryzoideae</taxon>
        <taxon>Oryzeae</taxon>
        <taxon>Oryzinae</taxon>
        <taxon>Oryza</taxon>
    </lineage>
</organism>
<dbReference type="HOGENOM" id="CLU_2430572_0_0_1"/>